<reference evidence="2 3" key="1">
    <citation type="journal article" date="2013" name="Environ. Microbiol.">
        <title>Chloride and organic osmolytes: a hybrid strategy to cope with elevated salinities by the moderately halophilic, chloride-dependent bacterium Halobacillus halophilus.</title>
        <authorList>
            <person name="Saum S.H."/>
            <person name="Pfeiffer F."/>
            <person name="Palm P."/>
            <person name="Rampp M."/>
            <person name="Schuster S.C."/>
            <person name="Muller V."/>
            <person name="Oesterhelt D."/>
        </authorList>
    </citation>
    <scope>NUCLEOTIDE SEQUENCE [LARGE SCALE GENOMIC DNA]</scope>
    <source>
        <strain evidence="3">ATCC 35676 / DSM 2266 / JCM 20832 / KCTC 3685 / LMG 17431 / NBRC 102448 / NCIMB 2269</strain>
    </source>
</reference>
<proteinExistence type="predicted"/>
<dbReference type="CDD" id="cd04301">
    <property type="entry name" value="NAT_SF"/>
    <property type="match status" value="1"/>
</dbReference>
<dbReference type="Pfam" id="PF00583">
    <property type="entry name" value="Acetyltransf_1"/>
    <property type="match status" value="1"/>
</dbReference>
<dbReference type="STRING" id="866895.HBHAL_2609"/>
<dbReference type="KEGG" id="hhd:HBHAL_2609"/>
<accession>I0JLD5</accession>
<dbReference type="SUPFAM" id="SSF55729">
    <property type="entry name" value="Acyl-CoA N-acyltransferases (Nat)"/>
    <property type="match status" value="1"/>
</dbReference>
<dbReference type="RefSeq" id="WP_014642849.1">
    <property type="nucleotide sequence ID" value="NC_017668.1"/>
</dbReference>
<evidence type="ECO:0000313" key="2">
    <source>
        <dbReference type="EMBL" id="CCG44955.1"/>
    </source>
</evidence>
<dbReference type="EMBL" id="HE717023">
    <property type="protein sequence ID" value="CCG44955.1"/>
    <property type="molecule type" value="Genomic_DNA"/>
</dbReference>
<sequence>MKVLRIEAEQTYTLRHNILRPYQPFEACQYDTDHDEHAFHIGAFIEGNLVSAASFYMESYAEFTSPKQYRLRAMATTEEFRNKGAGREVIHYAERILHERKADILWCKGRTSVQKYYQKLGFQAYGDVFDYPEIGPHVIMYKTLS</sequence>
<dbReference type="InterPro" id="IPR016181">
    <property type="entry name" value="Acyl_CoA_acyltransferase"/>
</dbReference>
<protein>
    <submittedName>
        <fullName evidence="2">Acetyltransferase, GNAT family</fullName>
    </submittedName>
</protein>
<dbReference type="PROSITE" id="PS51186">
    <property type="entry name" value="GNAT"/>
    <property type="match status" value="1"/>
</dbReference>
<dbReference type="eggNOG" id="COG0456">
    <property type="taxonomic scope" value="Bacteria"/>
</dbReference>
<keyword evidence="3" id="KW-1185">Reference proteome</keyword>
<dbReference type="Gene3D" id="3.40.630.30">
    <property type="match status" value="1"/>
</dbReference>
<dbReference type="InterPro" id="IPR000182">
    <property type="entry name" value="GNAT_dom"/>
</dbReference>
<dbReference type="Proteomes" id="UP000007397">
    <property type="component" value="Chromosome"/>
</dbReference>
<dbReference type="AlphaFoldDB" id="I0JLD5"/>
<name>I0JLD5_HALH3</name>
<gene>
    <name evidence="2" type="ordered locus">HBHAL_2609</name>
</gene>
<organism evidence="2 3">
    <name type="scientific">Halobacillus halophilus (strain ATCC 35676 / DSM 2266 / JCM 20832 / KCTC 3685 / LMG 17431 / NBRC 102448 / NCIMB 2269)</name>
    <name type="common">Sporosarcina halophila</name>
    <dbReference type="NCBI Taxonomy" id="866895"/>
    <lineage>
        <taxon>Bacteria</taxon>
        <taxon>Bacillati</taxon>
        <taxon>Bacillota</taxon>
        <taxon>Bacilli</taxon>
        <taxon>Bacillales</taxon>
        <taxon>Bacillaceae</taxon>
        <taxon>Halobacillus</taxon>
    </lineage>
</organism>
<evidence type="ECO:0000259" key="1">
    <source>
        <dbReference type="PROSITE" id="PS51186"/>
    </source>
</evidence>
<evidence type="ECO:0000313" key="3">
    <source>
        <dbReference type="Proteomes" id="UP000007397"/>
    </source>
</evidence>
<feature type="domain" description="N-acetyltransferase" evidence="1">
    <location>
        <begin position="1"/>
        <end position="145"/>
    </location>
</feature>
<dbReference type="GO" id="GO:0016747">
    <property type="term" value="F:acyltransferase activity, transferring groups other than amino-acyl groups"/>
    <property type="evidence" value="ECO:0007669"/>
    <property type="project" value="InterPro"/>
</dbReference>
<dbReference type="HOGENOM" id="CLU_056607_4_1_9"/>
<dbReference type="PATRIC" id="fig|866895.3.peg.1622"/>